<evidence type="ECO:0000313" key="2">
    <source>
        <dbReference type="Proteomes" id="UP001378960"/>
    </source>
</evidence>
<keyword evidence="2" id="KW-1185">Reference proteome</keyword>
<comment type="caution">
    <text evidence="1">The sequence shown here is derived from an EMBL/GenBank/DDBJ whole genome shotgun (WGS) entry which is preliminary data.</text>
</comment>
<name>A0AAV5R1T1_PICKL</name>
<dbReference type="Proteomes" id="UP001378960">
    <property type="component" value="Unassembled WGS sequence"/>
</dbReference>
<sequence>MSLSLNVRDYDGNVVTEEYPRINDCQGIINYEGYQKYIEDNYKDLHCMDLKAYVKHLDNYQELILKDWQILNSIHVQCYVGLKSPDDIWDSLCKRIYHFGFIGNYSRICDKLENGYNYILTFDEFSHIYPFMRSCIGNAASLRRMNNLENIDIKTNDSSKLFHDENKFVNFIHKIPENNQNLKNITLLRRSVFNESRIYKRRLGNPPGSEWTHLSIENDLVKLTDSYRKNIENNLQDKYGIYEKYLFCVNKHCPGKMKIILDCIHNVVIISMINPHFRCLETHKRHVFDIVRKLFIIHNADLELIDKLYRGIPRKYGLTYVEAWTSLDEFKPLILNDLTPNFFNYDHNYKSNGEFSWSSTKKRGSVLDFFKTDGIEESDSKRRKIEQKKKNTINKIILEDRDILGIKNWQYDLIRYDQFSNFIKRDEWEFHLSEDKHGKLREIYRIWRKDYFEIEDYLTTLFGSNNPYSFVFACNKLIPNKVEINNSIFYCENNKLNDVSIDEIFLNIMKYNQINCLKEFQLIVQHLYTKFRSIKENVHQILRNPANYITPYPLNSKLKDLPEINEKSISSAKEMIFVCLSNEAFINSDEIIMYDICENAVIEPINSIGLGYNNEKIRKLKHQAHITSYIKQLEEYDNNWMNSRCIKECYFTGNLENNSPYRQSNKKLILNRKMDRLELYSIYNDYKDNGKEINKAVVFNKEKHVGKLDYEESLKVIFIKYKIDDVYQDAYLIIKNIDSYFIKVFIEKLLKDRIKPGTPKFFNLTDDKFLLQISNCKCYTFNQFYIDKFYKFVNPISKYKLFESILTKQFDANDLIQQNKIYLPRVRMRDSDKFELKSGLRIIARTAGNARNIIKKENELFEKLNTLSDRWLENNISIPIPHKDSQSLLDRIRYTSSMIKEMELNETERGSFIKIFEMLREQVDFKNIEHFQRFPRRNIVELVKELNKKVM</sequence>
<reference evidence="1 2" key="1">
    <citation type="journal article" date="2023" name="Elife">
        <title>Identification of key yeast species and microbe-microbe interactions impacting larval growth of Drosophila in the wild.</title>
        <authorList>
            <person name="Mure A."/>
            <person name="Sugiura Y."/>
            <person name="Maeda R."/>
            <person name="Honda K."/>
            <person name="Sakurai N."/>
            <person name="Takahashi Y."/>
            <person name="Watada M."/>
            <person name="Katoh T."/>
            <person name="Gotoh A."/>
            <person name="Gotoh Y."/>
            <person name="Taniguchi I."/>
            <person name="Nakamura K."/>
            <person name="Hayashi T."/>
            <person name="Katayama T."/>
            <person name="Uemura T."/>
            <person name="Hattori Y."/>
        </authorList>
    </citation>
    <scope>NUCLEOTIDE SEQUENCE [LARGE SCALE GENOMIC DNA]</scope>
    <source>
        <strain evidence="1 2">PK-24</strain>
    </source>
</reference>
<evidence type="ECO:0000313" key="1">
    <source>
        <dbReference type="EMBL" id="GMM44997.1"/>
    </source>
</evidence>
<protein>
    <submittedName>
        <fullName evidence="1">Uncharacterized protein</fullName>
    </submittedName>
</protein>
<organism evidence="1 2">
    <name type="scientific">Pichia kluyveri</name>
    <name type="common">Yeast</name>
    <dbReference type="NCBI Taxonomy" id="36015"/>
    <lineage>
        <taxon>Eukaryota</taxon>
        <taxon>Fungi</taxon>
        <taxon>Dikarya</taxon>
        <taxon>Ascomycota</taxon>
        <taxon>Saccharomycotina</taxon>
        <taxon>Pichiomycetes</taxon>
        <taxon>Pichiales</taxon>
        <taxon>Pichiaceae</taxon>
        <taxon>Pichia</taxon>
    </lineage>
</organism>
<dbReference type="AlphaFoldDB" id="A0AAV5R1T1"/>
<proteinExistence type="predicted"/>
<accession>A0AAV5R1T1</accession>
<gene>
    <name evidence="1" type="ORF">DAPK24_015720</name>
</gene>
<dbReference type="EMBL" id="BTGB01000001">
    <property type="protein sequence ID" value="GMM44997.1"/>
    <property type="molecule type" value="Genomic_DNA"/>
</dbReference>